<evidence type="ECO:0000313" key="2">
    <source>
        <dbReference type="Proteomes" id="UP000011135"/>
    </source>
</evidence>
<dbReference type="Proteomes" id="UP000011135">
    <property type="component" value="Unassembled WGS sequence"/>
</dbReference>
<dbReference type="AlphaFoldDB" id="L8JLS6"/>
<name>L8JLS6_9BACT</name>
<reference evidence="1 2" key="1">
    <citation type="submission" date="2012-12" db="EMBL/GenBank/DDBJ databases">
        <title>Genome assembly of Fulvivirga imtechensis AK7.</title>
        <authorList>
            <person name="Nupur N."/>
            <person name="Khatri I."/>
            <person name="Kumar R."/>
            <person name="Subramanian S."/>
            <person name="Pinnaka A."/>
        </authorList>
    </citation>
    <scope>NUCLEOTIDE SEQUENCE [LARGE SCALE GENOMIC DNA]</scope>
    <source>
        <strain evidence="1 2">AK7</strain>
    </source>
</reference>
<proteinExistence type="predicted"/>
<comment type="caution">
    <text evidence="1">The sequence shown here is derived from an EMBL/GenBank/DDBJ whole genome shotgun (WGS) entry which is preliminary data.</text>
</comment>
<sequence length="53" mass="6180">MAGTWKRTVKRDEIVVEVDLFGEFNNTVSSKLERKARNLTGYFGKEVTFKVRQ</sequence>
<evidence type="ECO:0000313" key="1">
    <source>
        <dbReference type="EMBL" id="ELR68337.1"/>
    </source>
</evidence>
<protein>
    <submittedName>
        <fullName evidence="1">Uncharacterized protein</fullName>
    </submittedName>
</protein>
<gene>
    <name evidence="1" type="ORF">C900_00525</name>
</gene>
<dbReference type="EMBL" id="AMZN01000121">
    <property type="protein sequence ID" value="ELR68337.1"/>
    <property type="molecule type" value="Genomic_DNA"/>
</dbReference>
<organism evidence="1 2">
    <name type="scientific">Fulvivirga imtechensis AK7</name>
    <dbReference type="NCBI Taxonomy" id="1237149"/>
    <lineage>
        <taxon>Bacteria</taxon>
        <taxon>Pseudomonadati</taxon>
        <taxon>Bacteroidota</taxon>
        <taxon>Cytophagia</taxon>
        <taxon>Cytophagales</taxon>
        <taxon>Fulvivirgaceae</taxon>
        <taxon>Fulvivirga</taxon>
    </lineage>
</organism>
<keyword evidence="2" id="KW-1185">Reference proteome</keyword>
<accession>L8JLS6</accession>